<dbReference type="AlphaFoldDB" id="A0A6V7R149"/>
<dbReference type="InterPro" id="IPR036263">
    <property type="entry name" value="Chorismate_II_sf"/>
</dbReference>
<comment type="caution">
    <text evidence="3">The sequence shown here is derived from an EMBL/GenBank/DDBJ whole genome shotgun (WGS) entry which is preliminary data.</text>
</comment>
<dbReference type="EMBL" id="CAJEWD010000003">
    <property type="protein sequence ID" value="CAD2071057.1"/>
    <property type="molecule type" value="Genomic_DNA"/>
</dbReference>
<sequence length="96" mass="11567">MGKHDELRSEIDRIDREMIKLFEQRMKITAEIAEYKRANNIPVLDRAREDKVIEKNVSYLSDHSLDQYTRAFSKRLMELSRSRQHEQLEDKKIKTC</sequence>
<keyword evidence="1" id="KW-0413">Isomerase</keyword>
<reference evidence="3 4" key="1">
    <citation type="submission" date="2020-07" db="EMBL/GenBank/DDBJ databases">
        <authorList>
            <person name="Criscuolo A."/>
        </authorList>
    </citation>
    <scope>NUCLEOTIDE SEQUENCE [LARGE SCALE GENOMIC DNA]</scope>
    <source>
        <strain evidence="3">CIP111649</strain>
    </source>
</reference>
<dbReference type="PROSITE" id="PS51168">
    <property type="entry name" value="CHORISMATE_MUT_2"/>
    <property type="match status" value="1"/>
</dbReference>
<evidence type="ECO:0000256" key="1">
    <source>
        <dbReference type="ARBA" id="ARBA00023235"/>
    </source>
</evidence>
<dbReference type="RefSeq" id="WP_183369223.1">
    <property type="nucleotide sequence ID" value="NZ_CAJEWD010000003.1"/>
</dbReference>
<proteinExistence type="predicted"/>
<dbReference type="PANTHER" id="PTHR38041:SF1">
    <property type="entry name" value="CHORISMATE MUTASE"/>
    <property type="match status" value="1"/>
</dbReference>
<dbReference type="Pfam" id="PF01817">
    <property type="entry name" value="CM_2"/>
    <property type="match status" value="1"/>
</dbReference>
<name>A0A6V7R149_9STAP</name>
<dbReference type="GO" id="GO:0004106">
    <property type="term" value="F:chorismate mutase activity"/>
    <property type="evidence" value="ECO:0007669"/>
    <property type="project" value="InterPro"/>
</dbReference>
<organism evidence="3 4">
    <name type="scientific">Jeotgalicoccus meleagridis</name>
    <dbReference type="NCBI Taxonomy" id="2759181"/>
    <lineage>
        <taxon>Bacteria</taxon>
        <taxon>Bacillati</taxon>
        <taxon>Bacillota</taxon>
        <taxon>Bacilli</taxon>
        <taxon>Bacillales</taxon>
        <taxon>Staphylococcaceae</taxon>
        <taxon>Jeotgalicoccus</taxon>
    </lineage>
</organism>
<dbReference type="GO" id="GO:0046417">
    <property type="term" value="P:chorismate metabolic process"/>
    <property type="evidence" value="ECO:0007669"/>
    <property type="project" value="InterPro"/>
</dbReference>
<dbReference type="PANTHER" id="PTHR38041">
    <property type="entry name" value="CHORISMATE MUTASE"/>
    <property type="match status" value="1"/>
</dbReference>
<dbReference type="InterPro" id="IPR036979">
    <property type="entry name" value="CM_dom_sf"/>
</dbReference>
<dbReference type="InterPro" id="IPR011279">
    <property type="entry name" value="Chorismate_mutase_GmP"/>
</dbReference>
<accession>A0A6V7R149</accession>
<dbReference type="InterPro" id="IPR002701">
    <property type="entry name" value="CM_II_prokaryot"/>
</dbReference>
<dbReference type="InterPro" id="IPR051331">
    <property type="entry name" value="Chorismate_mutase-related"/>
</dbReference>
<gene>
    <name evidence="3" type="ORF">JEODO184_00116</name>
</gene>
<dbReference type="SMART" id="SM00830">
    <property type="entry name" value="CM_2"/>
    <property type="match status" value="1"/>
</dbReference>
<evidence type="ECO:0000259" key="2">
    <source>
        <dbReference type="PROSITE" id="PS51168"/>
    </source>
</evidence>
<dbReference type="NCBIfam" id="TIGR01805">
    <property type="entry name" value="CM_mono_grmpos"/>
    <property type="match status" value="1"/>
</dbReference>
<dbReference type="Gene3D" id="1.20.59.10">
    <property type="entry name" value="Chorismate mutase"/>
    <property type="match status" value="1"/>
</dbReference>
<feature type="domain" description="Chorismate mutase" evidence="2">
    <location>
        <begin position="1"/>
        <end position="88"/>
    </location>
</feature>
<dbReference type="GO" id="GO:0009697">
    <property type="term" value="P:salicylic acid biosynthetic process"/>
    <property type="evidence" value="ECO:0007669"/>
    <property type="project" value="TreeGrafter"/>
</dbReference>
<evidence type="ECO:0000313" key="4">
    <source>
        <dbReference type="Proteomes" id="UP000589351"/>
    </source>
</evidence>
<dbReference type="SUPFAM" id="SSF48600">
    <property type="entry name" value="Chorismate mutase II"/>
    <property type="match status" value="1"/>
</dbReference>
<protein>
    <recommendedName>
        <fullName evidence="2">Chorismate mutase domain-containing protein</fullName>
    </recommendedName>
</protein>
<keyword evidence="4" id="KW-1185">Reference proteome</keyword>
<evidence type="ECO:0000313" key="3">
    <source>
        <dbReference type="EMBL" id="CAD2071057.1"/>
    </source>
</evidence>
<dbReference type="Proteomes" id="UP000589351">
    <property type="component" value="Unassembled WGS sequence"/>
</dbReference>